<evidence type="ECO:0000256" key="1">
    <source>
        <dbReference type="SAM" id="MobiDB-lite"/>
    </source>
</evidence>
<dbReference type="EMBL" id="BAAAQX010000010">
    <property type="protein sequence ID" value="GAA2208793.1"/>
    <property type="molecule type" value="Genomic_DNA"/>
</dbReference>
<proteinExistence type="predicted"/>
<feature type="region of interest" description="Disordered" evidence="1">
    <location>
        <begin position="552"/>
        <end position="575"/>
    </location>
</feature>
<name>A0ABP5PE28_9ACTN</name>
<dbReference type="Gene3D" id="3.40.50.300">
    <property type="entry name" value="P-loop containing nucleotide triphosphate hydrolases"/>
    <property type="match status" value="1"/>
</dbReference>
<dbReference type="SUPFAM" id="SSF52540">
    <property type="entry name" value="P-loop containing nucleoside triphosphate hydrolases"/>
    <property type="match status" value="1"/>
</dbReference>
<dbReference type="Proteomes" id="UP001499843">
    <property type="component" value="Unassembled WGS sequence"/>
</dbReference>
<keyword evidence="4" id="KW-1185">Reference proteome</keyword>
<dbReference type="PANTHER" id="PTHR43681">
    <property type="entry name" value="TRANSMEMBRANE GTPASE FZO"/>
    <property type="match status" value="1"/>
</dbReference>
<dbReference type="PANTHER" id="PTHR43681:SF1">
    <property type="entry name" value="SARCALUMENIN"/>
    <property type="match status" value="1"/>
</dbReference>
<sequence length="594" mass="63855">MNDPIARLRELTTSVAALSDQAGLPEAAKRLCAERDADGPPATTVVVVGETKRGKSSLINALVGRPGLLPVEADIATAVHITVRHAPEEGAWAHLVDRSEPLDIGVAGIPAYASADGNPGNAKGVRSVTVGLDAGLLSRGLDLVDTPGVAGLEAGHTEITLAALATADALLLVVDASAPLTAAELRFLARATERVEYVAVVLTKTDVHPGWASVAEANRELLRLHAPRFAGAPVVPVSSRLKAEADLAMAEGEADIAEQLHRESGFDRLERLLADDVIGRAERLRAVNLMRLILTVLDRIDHTLSARLAAAAGDPSGGLGAERRRYEELTRLSARWRQDLAAGFQKIGVDLQSEIARHLQELSGRCERIIVQAAPELLETMPRELGDAVDGRWADLNTFVRTSAEEVVAEILLREDAQIDIDDLPMPGRLRRLPQVTADEPQPPGEDGFGDLLSAGWPVLGVFMASSTLLSSVLGPLGPAAALVVSSAMLRHRYNELTRVRTQREARLFAKERLELIRREMTAQLSKHVIDLRRRLEGEIATRLDSRRRRLQADLESASSRPDAAATEGLRGRTRELAAHAGRLKAALGSGDNR</sequence>
<dbReference type="InterPro" id="IPR027417">
    <property type="entry name" value="P-loop_NTPase"/>
</dbReference>
<dbReference type="RefSeq" id="WP_344477253.1">
    <property type="nucleotide sequence ID" value="NZ_BAAAQX010000010.1"/>
</dbReference>
<evidence type="ECO:0000313" key="4">
    <source>
        <dbReference type="Proteomes" id="UP001499843"/>
    </source>
</evidence>
<comment type="caution">
    <text evidence="3">The sequence shown here is derived from an EMBL/GenBank/DDBJ whole genome shotgun (WGS) entry which is preliminary data.</text>
</comment>
<evidence type="ECO:0000259" key="2">
    <source>
        <dbReference type="Pfam" id="PF00350"/>
    </source>
</evidence>
<feature type="domain" description="Dynamin N-terminal" evidence="2">
    <location>
        <begin position="45"/>
        <end position="204"/>
    </location>
</feature>
<gene>
    <name evidence="3" type="ORF">GCM10009850_042510</name>
</gene>
<reference evidence="4" key="1">
    <citation type="journal article" date="2019" name="Int. J. Syst. Evol. Microbiol.">
        <title>The Global Catalogue of Microorganisms (GCM) 10K type strain sequencing project: providing services to taxonomists for standard genome sequencing and annotation.</title>
        <authorList>
            <consortium name="The Broad Institute Genomics Platform"/>
            <consortium name="The Broad Institute Genome Sequencing Center for Infectious Disease"/>
            <person name="Wu L."/>
            <person name="Ma J."/>
        </authorList>
    </citation>
    <scope>NUCLEOTIDE SEQUENCE [LARGE SCALE GENOMIC DNA]</scope>
    <source>
        <strain evidence="4">JCM 16114</strain>
    </source>
</reference>
<evidence type="ECO:0000313" key="3">
    <source>
        <dbReference type="EMBL" id="GAA2208793.1"/>
    </source>
</evidence>
<dbReference type="InterPro" id="IPR045063">
    <property type="entry name" value="Dynamin_N"/>
</dbReference>
<dbReference type="InterPro" id="IPR051943">
    <property type="entry name" value="TRAFAC_Dynamin-like_GTPase"/>
</dbReference>
<dbReference type="Pfam" id="PF00350">
    <property type="entry name" value="Dynamin_N"/>
    <property type="match status" value="1"/>
</dbReference>
<organism evidence="3 4">
    <name type="scientific">Nonomuraea monospora</name>
    <dbReference type="NCBI Taxonomy" id="568818"/>
    <lineage>
        <taxon>Bacteria</taxon>
        <taxon>Bacillati</taxon>
        <taxon>Actinomycetota</taxon>
        <taxon>Actinomycetes</taxon>
        <taxon>Streptosporangiales</taxon>
        <taxon>Streptosporangiaceae</taxon>
        <taxon>Nonomuraea</taxon>
    </lineage>
</organism>
<accession>A0ABP5PE28</accession>
<protein>
    <submittedName>
        <fullName evidence="3">Dynamin family protein</fullName>
    </submittedName>
</protein>